<dbReference type="OrthoDB" id="248923at2759"/>
<comment type="catalytic activity">
    <reaction evidence="9">
        <text>L-seryl-[protein] + ATP = O-phospho-L-seryl-[protein] + ADP + H(+)</text>
        <dbReference type="Rhea" id="RHEA:17989"/>
        <dbReference type="Rhea" id="RHEA-COMP:9863"/>
        <dbReference type="Rhea" id="RHEA-COMP:11604"/>
        <dbReference type="ChEBI" id="CHEBI:15378"/>
        <dbReference type="ChEBI" id="CHEBI:29999"/>
        <dbReference type="ChEBI" id="CHEBI:30616"/>
        <dbReference type="ChEBI" id="CHEBI:83421"/>
        <dbReference type="ChEBI" id="CHEBI:456216"/>
        <dbReference type="EC" id="2.7.11.1"/>
    </reaction>
</comment>
<dbReference type="PROSITE" id="PS00107">
    <property type="entry name" value="PROTEIN_KINASE_ATP"/>
    <property type="match status" value="1"/>
</dbReference>
<evidence type="ECO:0000256" key="7">
    <source>
        <dbReference type="ARBA" id="ARBA00022840"/>
    </source>
</evidence>
<dbReference type="PROSITE" id="PS50011">
    <property type="entry name" value="PROTEIN_KINASE_DOM"/>
    <property type="match status" value="1"/>
</dbReference>
<dbReference type="Gene3D" id="3.30.200.20">
    <property type="entry name" value="Phosphorylase Kinase, domain 1"/>
    <property type="match status" value="1"/>
</dbReference>
<dbReference type="FunFam" id="1.10.510.10:FF:000499">
    <property type="entry name" value="Serine/threonine-protein kinase KIC1"/>
    <property type="match status" value="1"/>
</dbReference>
<evidence type="ECO:0000256" key="8">
    <source>
        <dbReference type="ARBA" id="ARBA00047899"/>
    </source>
</evidence>
<comment type="catalytic activity">
    <reaction evidence="8">
        <text>L-threonyl-[protein] + ATP = O-phospho-L-threonyl-[protein] + ADP + H(+)</text>
        <dbReference type="Rhea" id="RHEA:46608"/>
        <dbReference type="Rhea" id="RHEA-COMP:11060"/>
        <dbReference type="Rhea" id="RHEA-COMP:11605"/>
        <dbReference type="ChEBI" id="CHEBI:15378"/>
        <dbReference type="ChEBI" id="CHEBI:30013"/>
        <dbReference type="ChEBI" id="CHEBI:30616"/>
        <dbReference type="ChEBI" id="CHEBI:61977"/>
        <dbReference type="ChEBI" id="CHEBI:456216"/>
        <dbReference type="EC" id="2.7.11.1"/>
    </reaction>
</comment>
<evidence type="ECO:0000256" key="11">
    <source>
        <dbReference type="SAM" id="MobiDB-lite"/>
    </source>
</evidence>
<dbReference type="PANTHER" id="PTHR48012">
    <property type="entry name" value="STERILE20-LIKE KINASE, ISOFORM B-RELATED"/>
    <property type="match status" value="1"/>
</dbReference>
<feature type="binding site" evidence="10">
    <location>
        <position position="39"/>
    </location>
    <ligand>
        <name>ATP</name>
        <dbReference type="ChEBI" id="CHEBI:30616"/>
    </ligand>
</feature>
<keyword evidence="6 13" id="KW-0418">Kinase</keyword>
<comment type="similarity">
    <text evidence="1">Belongs to the protein kinase superfamily. STE Ser/Thr protein kinase family. STE20 subfamily.</text>
</comment>
<evidence type="ECO:0000256" key="9">
    <source>
        <dbReference type="ARBA" id="ARBA00048679"/>
    </source>
</evidence>
<dbReference type="SUPFAM" id="SSF56112">
    <property type="entry name" value="Protein kinase-like (PK-like)"/>
    <property type="match status" value="1"/>
</dbReference>
<keyword evidence="14" id="KW-1185">Reference proteome</keyword>
<dbReference type="InterPro" id="IPR011009">
    <property type="entry name" value="Kinase-like_dom_sf"/>
</dbReference>
<feature type="domain" description="Protein kinase" evidence="12">
    <location>
        <begin position="10"/>
        <end position="264"/>
    </location>
</feature>
<dbReference type="InterPro" id="IPR008271">
    <property type="entry name" value="Ser/Thr_kinase_AS"/>
</dbReference>
<dbReference type="InterPro" id="IPR017441">
    <property type="entry name" value="Protein_kinase_ATP_BS"/>
</dbReference>
<dbReference type="InterPro" id="IPR001245">
    <property type="entry name" value="Ser-Thr/Tyr_kinase_cat_dom"/>
</dbReference>
<feature type="compositionally biased region" description="Pro residues" evidence="11">
    <location>
        <begin position="439"/>
        <end position="451"/>
    </location>
</feature>
<evidence type="ECO:0000256" key="10">
    <source>
        <dbReference type="PROSITE-ProRule" id="PRU10141"/>
    </source>
</evidence>
<dbReference type="InParanoid" id="A0A5J5EDE4"/>
<dbReference type="PANTHER" id="PTHR48012:SF21">
    <property type="entry name" value="PH DOMAIN-CONTAINING PROTEIN"/>
    <property type="match status" value="1"/>
</dbReference>
<keyword evidence="7 10" id="KW-0067">ATP-binding</keyword>
<evidence type="ECO:0000313" key="13">
    <source>
        <dbReference type="EMBL" id="KAA8893271.1"/>
    </source>
</evidence>
<evidence type="ECO:0000259" key="12">
    <source>
        <dbReference type="PROSITE" id="PS50011"/>
    </source>
</evidence>
<evidence type="ECO:0000313" key="14">
    <source>
        <dbReference type="Proteomes" id="UP000326924"/>
    </source>
</evidence>
<dbReference type="GO" id="GO:0004674">
    <property type="term" value="F:protein serine/threonine kinase activity"/>
    <property type="evidence" value="ECO:0007669"/>
    <property type="project" value="UniProtKB-KW"/>
</dbReference>
<proteinExistence type="inferred from homology"/>
<dbReference type="PROSITE" id="PS00108">
    <property type="entry name" value="PROTEIN_KINASE_ST"/>
    <property type="match status" value="1"/>
</dbReference>
<dbReference type="SMART" id="SM00220">
    <property type="entry name" value="S_TKc"/>
    <property type="match status" value="1"/>
</dbReference>
<dbReference type="PRINTS" id="PR00109">
    <property type="entry name" value="TYRKINASE"/>
</dbReference>
<evidence type="ECO:0000256" key="3">
    <source>
        <dbReference type="ARBA" id="ARBA00022527"/>
    </source>
</evidence>
<organism evidence="13 14">
    <name type="scientific">Sphaerosporella brunnea</name>
    <dbReference type="NCBI Taxonomy" id="1250544"/>
    <lineage>
        <taxon>Eukaryota</taxon>
        <taxon>Fungi</taxon>
        <taxon>Dikarya</taxon>
        <taxon>Ascomycota</taxon>
        <taxon>Pezizomycotina</taxon>
        <taxon>Pezizomycetes</taxon>
        <taxon>Pezizales</taxon>
        <taxon>Pyronemataceae</taxon>
        <taxon>Sphaerosporella</taxon>
    </lineage>
</organism>
<feature type="region of interest" description="Disordered" evidence="11">
    <location>
        <begin position="417"/>
        <end position="452"/>
    </location>
</feature>
<dbReference type="GO" id="GO:0005524">
    <property type="term" value="F:ATP binding"/>
    <property type="evidence" value="ECO:0007669"/>
    <property type="project" value="UniProtKB-UniRule"/>
</dbReference>
<feature type="compositionally biased region" description="Pro residues" evidence="11">
    <location>
        <begin position="481"/>
        <end position="495"/>
    </location>
</feature>
<accession>A0A5J5EDE4</accession>
<gene>
    <name evidence="13" type="ORF">FN846DRAFT_914234</name>
</gene>
<dbReference type="EMBL" id="VXIS01000469">
    <property type="protein sequence ID" value="KAA8893271.1"/>
    <property type="molecule type" value="Genomic_DNA"/>
</dbReference>
<dbReference type="InterPro" id="IPR050629">
    <property type="entry name" value="STE20/SPS1-PAK"/>
</dbReference>
<dbReference type="EC" id="2.7.11.1" evidence="2"/>
<dbReference type="InterPro" id="IPR000719">
    <property type="entry name" value="Prot_kinase_dom"/>
</dbReference>
<feature type="region of interest" description="Disordered" evidence="11">
    <location>
        <begin position="332"/>
        <end position="360"/>
    </location>
</feature>
<sequence length="773" mass="83814">MANVPPDIPYTVVELVGKGSFGSVYKGIHNDTKAVVAVKSLDLDQHDEDIADIQKEIGLLSQLKAGDAPNITAFHGSYILGHKLWIIMDFCSGGSMRTLMKAGPIEEKYIAVVVRETLTALSYLHTQGIIHRDIKAANILVNQDGRIQLCDFGVSAQLANKHNKRNTFVGTPQWMAPEALAGGSYDFKIDIWSFGITIYELAKQNPPLYQYHPERVVDMIPRMPPPRLEGGNWSNSLREFVAMCLNEIPDQRPTAEELQKTKFVKATKAPITIMRELIARYEIWEKGGGVRASMLYHPQGWATGDTVTSDGNDAGWDFDTIKSRASGVPKEFDPLVVGGNGTKTIRAPPMPIQRGPRPRNGAEKLYRLFEAPGEEEEDDYQPQPGPQFQGGYPYQGNSYANHSMTSMTSMTSSIGMISIPSFDEDGNMQTPDTTYSRGPEPPPVPSYPRAPSPIGMISMPTEEEMMEMARAKAAAAAAAAVPPPPSTPSAPPAPVTAPTITRTRPHRADSAGSSVLQPVAIDGPLSPQTVTPQNFNRETSPRRQMVTASAPSSPPRFAGQQPQQPQQTAKITPGGLTGNRPHHLASKSVPVFAGREESIPPPVPAIHNTSKLTTPGPPPPHLKSRSQDITAAGRQDGPTRPPRMMGKTGQRPSHLNLGASSGSNFDFGGRLPASPGRPIIHSHKPSFGNLSNFPTAATSMTIPHLPAEMGSLELPTMAPLDPTVLFQPPASGEMMREFDRVLTGLGDALEVVEVGLRRLHKERRQKVPADVEE</sequence>
<reference evidence="13 14" key="1">
    <citation type="submission" date="2019-09" db="EMBL/GenBank/DDBJ databases">
        <title>Draft genome of the ectomycorrhizal ascomycete Sphaerosporella brunnea.</title>
        <authorList>
            <consortium name="DOE Joint Genome Institute"/>
            <person name="Benucci G.M."/>
            <person name="Marozzi G."/>
            <person name="Antonielli L."/>
            <person name="Sanchez S."/>
            <person name="Marco P."/>
            <person name="Wang X."/>
            <person name="Falini L.B."/>
            <person name="Barry K."/>
            <person name="Haridas S."/>
            <person name="Lipzen A."/>
            <person name="Labutti K."/>
            <person name="Grigoriev I.V."/>
            <person name="Murat C."/>
            <person name="Martin F."/>
            <person name="Albertini E."/>
            <person name="Donnini D."/>
            <person name="Bonito G."/>
        </authorList>
    </citation>
    <scope>NUCLEOTIDE SEQUENCE [LARGE SCALE GENOMIC DNA]</scope>
    <source>
        <strain evidence="13 14">Sb_GMNB300</strain>
    </source>
</reference>
<keyword evidence="4" id="KW-0808">Transferase</keyword>
<evidence type="ECO:0000256" key="6">
    <source>
        <dbReference type="ARBA" id="ARBA00022777"/>
    </source>
</evidence>
<keyword evidence="5 10" id="KW-0547">Nucleotide-binding</keyword>
<evidence type="ECO:0000256" key="4">
    <source>
        <dbReference type="ARBA" id="ARBA00022679"/>
    </source>
</evidence>
<protein>
    <recommendedName>
        <fullName evidence="2">non-specific serine/threonine protein kinase</fullName>
        <ecNumber evidence="2">2.7.11.1</ecNumber>
    </recommendedName>
</protein>
<dbReference type="Proteomes" id="UP000326924">
    <property type="component" value="Unassembled WGS sequence"/>
</dbReference>
<dbReference type="AlphaFoldDB" id="A0A5J5EDE4"/>
<evidence type="ECO:0000256" key="2">
    <source>
        <dbReference type="ARBA" id="ARBA00012513"/>
    </source>
</evidence>
<feature type="compositionally biased region" description="Polar residues" evidence="11">
    <location>
        <begin position="526"/>
        <end position="538"/>
    </location>
</feature>
<feature type="compositionally biased region" description="Polar residues" evidence="11">
    <location>
        <begin position="427"/>
        <end position="436"/>
    </location>
</feature>
<evidence type="ECO:0000256" key="5">
    <source>
        <dbReference type="ARBA" id="ARBA00022741"/>
    </source>
</evidence>
<dbReference type="GO" id="GO:0005737">
    <property type="term" value="C:cytoplasm"/>
    <property type="evidence" value="ECO:0007669"/>
    <property type="project" value="TreeGrafter"/>
</dbReference>
<feature type="region of interest" description="Disordered" evidence="11">
    <location>
        <begin position="477"/>
        <end position="651"/>
    </location>
</feature>
<keyword evidence="3" id="KW-0723">Serine/threonine-protein kinase</keyword>
<dbReference type="Gene3D" id="1.10.510.10">
    <property type="entry name" value="Transferase(Phosphotransferase) domain 1"/>
    <property type="match status" value="1"/>
</dbReference>
<name>A0A5J5EDE4_9PEZI</name>
<comment type="caution">
    <text evidence="13">The sequence shown here is derived from an EMBL/GenBank/DDBJ whole genome shotgun (WGS) entry which is preliminary data.</text>
</comment>
<evidence type="ECO:0000256" key="1">
    <source>
        <dbReference type="ARBA" id="ARBA00008874"/>
    </source>
</evidence>
<dbReference type="Pfam" id="PF00069">
    <property type="entry name" value="Pkinase"/>
    <property type="match status" value="1"/>
</dbReference>